<dbReference type="Pfam" id="PF00126">
    <property type="entry name" value="HTH_1"/>
    <property type="match status" value="1"/>
</dbReference>
<evidence type="ECO:0000256" key="1">
    <source>
        <dbReference type="ARBA" id="ARBA00009437"/>
    </source>
</evidence>
<evidence type="ECO:0000256" key="4">
    <source>
        <dbReference type="ARBA" id="ARBA00023163"/>
    </source>
</evidence>
<keyword evidence="2" id="KW-0805">Transcription regulation</keyword>
<comment type="caution">
    <text evidence="6">The sequence shown here is derived from an EMBL/GenBank/DDBJ whole genome shotgun (WGS) entry which is preliminary data.</text>
</comment>
<evidence type="ECO:0000313" key="6">
    <source>
        <dbReference type="EMBL" id="MBO1106929.1"/>
    </source>
</evidence>
<dbReference type="GO" id="GO:0003700">
    <property type="term" value="F:DNA-binding transcription factor activity"/>
    <property type="evidence" value="ECO:0007669"/>
    <property type="project" value="InterPro"/>
</dbReference>
<keyword evidence="3" id="KW-0238">DNA-binding</keyword>
<dbReference type="GO" id="GO:0003677">
    <property type="term" value="F:DNA binding"/>
    <property type="evidence" value="ECO:0007669"/>
    <property type="project" value="UniProtKB-KW"/>
</dbReference>
<evidence type="ECO:0000259" key="5">
    <source>
        <dbReference type="PROSITE" id="PS50931"/>
    </source>
</evidence>
<dbReference type="PROSITE" id="PS50931">
    <property type="entry name" value="HTH_LYSR"/>
    <property type="match status" value="1"/>
</dbReference>
<dbReference type="SUPFAM" id="SSF53850">
    <property type="entry name" value="Periplasmic binding protein-like II"/>
    <property type="match status" value="1"/>
</dbReference>
<dbReference type="Proteomes" id="UP000664658">
    <property type="component" value="Unassembled WGS sequence"/>
</dbReference>
<evidence type="ECO:0000313" key="7">
    <source>
        <dbReference type="Proteomes" id="UP000664658"/>
    </source>
</evidence>
<dbReference type="InterPro" id="IPR036388">
    <property type="entry name" value="WH-like_DNA-bd_sf"/>
</dbReference>
<evidence type="ECO:0000256" key="3">
    <source>
        <dbReference type="ARBA" id="ARBA00023125"/>
    </source>
</evidence>
<keyword evidence="4" id="KW-0804">Transcription</keyword>
<dbReference type="Pfam" id="PF03466">
    <property type="entry name" value="LysR_substrate"/>
    <property type="match status" value="1"/>
</dbReference>
<dbReference type="InterPro" id="IPR005119">
    <property type="entry name" value="LysR_subst-bd"/>
</dbReference>
<feature type="domain" description="HTH lysR-type" evidence="5">
    <location>
        <begin position="17"/>
        <end position="74"/>
    </location>
</feature>
<gene>
    <name evidence="6" type="ORF">J2R62_01610</name>
</gene>
<dbReference type="Gene3D" id="1.10.10.10">
    <property type="entry name" value="Winged helix-like DNA-binding domain superfamily/Winged helix DNA-binding domain"/>
    <property type="match status" value="1"/>
</dbReference>
<accession>A0A8I2B0Q2</accession>
<dbReference type="CDD" id="cd08422">
    <property type="entry name" value="PBP2_CrgA_like"/>
    <property type="match status" value="1"/>
</dbReference>
<name>A0A8I2B0Q2_PLESH</name>
<dbReference type="PANTHER" id="PTHR30537">
    <property type="entry name" value="HTH-TYPE TRANSCRIPTIONAL REGULATOR"/>
    <property type="match status" value="1"/>
</dbReference>
<protein>
    <submittedName>
        <fullName evidence="6">LysR family transcriptional regulator</fullName>
    </submittedName>
</protein>
<dbReference type="SUPFAM" id="SSF46785">
    <property type="entry name" value="Winged helix' DNA-binding domain"/>
    <property type="match status" value="1"/>
</dbReference>
<evidence type="ECO:0000256" key="2">
    <source>
        <dbReference type="ARBA" id="ARBA00023015"/>
    </source>
</evidence>
<dbReference type="RefSeq" id="WP_207541514.1">
    <property type="nucleotide sequence ID" value="NZ_JAFNAA010000002.1"/>
</dbReference>
<dbReference type="Gene3D" id="3.40.190.290">
    <property type="match status" value="1"/>
</dbReference>
<comment type="similarity">
    <text evidence="1">Belongs to the LysR transcriptional regulatory family.</text>
</comment>
<dbReference type="InterPro" id="IPR000847">
    <property type="entry name" value="LysR_HTH_N"/>
</dbReference>
<dbReference type="AlphaFoldDB" id="A0A8I2B0Q2"/>
<dbReference type="InterPro" id="IPR036390">
    <property type="entry name" value="WH_DNA-bd_sf"/>
</dbReference>
<reference evidence="6" key="1">
    <citation type="submission" date="2021-03" db="EMBL/GenBank/DDBJ databases">
        <title>Plesiomonas shigelloides zfcc0051, isolated from zebrafish feces.</title>
        <authorList>
            <person name="Vanderhoek Z."/>
            <person name="Gaulke C."/>
        </authorList>
    </citation>
    <scope>NUCLEOTIDE SEQUENCE</scope>
    <source>
        <strain evidence="6">Zfcc0051</strain>
    </source>
</reference>
<dbReference type="EMBL" id="JAFNAA010000002">
    <property type="protein sequence ID" value="MBO1106929.1"/>
    <property type="molecule type" value="Genomic_DNA"/>
</dbReference>
<dbReference type="InterPro" id="IPR058163">
    <property type="entry name" value="LysR-type_TF_proteobact-type"/>
</dbReference>
<sequence length="307" mass="34517">MYIQTLWFRIGLSGEMDKLRSMEVFLLAMDEGSYAAAADRLGMSAQMVGRHIRMLEAWIGARLVSKTTRQQSMTEAGLIFYERCKVLLAEVEGTKNLTQALMATPRGKLRLAAPLSFGQHQLMPLLTAFLEQYRDISVELYLSNRQIDAVEEGFDVVIRVPTESDSHLISLPLVEQQFCLCAAPSYLDHYGTPLHPDDLQAHACLHGNWSGIECWHFQKGTAQFQHYPRSRLTVNSWPALKEATLHGAGISLQPLSSVKQDLAIGTLRCLLSEFVIPSKTLCFLYPVERRGVPKVRALGEYLQTCFL</sequence>
<dbReference type="PANTHER" id="PTHR30537:SF5">
    <property type="entry name" value="HTH-TYPE TRANSCRIPTIONAL ACTIVATOR TTDR-RELATED"/>
    <property type="match status" value="1"/>
</dbReference>
<proteinExistence type="inferred from homology"/>
<organism evidence="6 7">
    <name type="scientific">Plesiomonas shigelloides</name>
    <name type="common">Aeromonas shigelloides</name>
    <dbReference type="NCBI Taxonomy" id="703"/>
    <lineage>
        <taxon>Bacteria</taxon>
        <taxon>Pseudomonadati</taxon>
        <taxon>Pseudomonadota</taxon>
        <taxon>Gammaproteobacteria</taxon>
        <taxon>Enterobacterales</taxon>
        <taxon>Enterobacteriaceae</taxon>
        <taxon>Plesiomonas</taxon>
    </lineage>
</organism>